<sequence>MADRLRSVKAGKSPSQSNPGSKASVRLTCELCRQRKVKCDKLDPCTNCQRNGAACVPVQRARLPRGKSSRHSARETPDEDETLRERVSRLEELVRKAVSGSDAEPGSTERFSRTVWGQGEQSFPRAAGDGGSSRYGAAASESTDDQPDRYLGVSFWAELLKQVKGSGDNVSDSIDYQRLMSMAHGHQNSPNPPLNSRDALRTTSTQKTLCQLFLQRVDPCFKILHRPSVSAFLLDGKPYLDYKPGHEAPTALAHAIYYSAISRVEEDECWQIFQQSKSSMMAKYQKECESALANADVVTTNDLTVLQAFVLSLLSSHFQDRSRRVWTMLSIALRVAQALYLHLAEPPFPVRPFDREMRRRLWLAIGFLDMQSAVDRASEPMMQASWLLSHPPTNTNDSDLTYDMEAPPRESPYMTDMTYNLMTLQAQRVSRLLNYSDFVEPAVKSMPTRQQLVIDFQQTTSRLLHHAQPATIPFHWFTRQATECTYAAIQLLALRPLQRIATFTPPRIRSDHLLQAAVDVLTKSQALVDDPRAHPWRWMGHMFVPWHGLAVAIAELCICDDPFLWDMFWAPVERAYGRLGGLVADSRQGMLWKPMEKLMGRAQAKRETLQRHPLPRTAGLPVSTAMQPSMTAAQDIPVQQGADPGVGAVAAPDLATPESMQEPGVVAWPSVWDTLDFSDMGGGEELSWLNYENFIDDVYGSVDWSEIPH</sequence>
<evidence type="ECO:0000313" key="9">
    <source>
        <dbReference type="EMBL" id="PKY03165.1"/>
    </source>
</evidence>
<dbReference type="InterPro" id="IPR036864">
    <property type="entry name" value="Zn2-C6_fun-type_DNA-bd_sf"/>
</dbReference>
<evidence type="ECO:0000256" key="6">
    <source>
        <dbReference type="ARBA" id="ARBA00023242"/>
    </source>
</evidence>
<evidence type="ECO:0000313" key="10">
    <source>
        <dbReference type="Proteomes" id="UP000234254"/>
    </source>
</evidence>
<dbReference type="InterPro" id="IPR001138">
    <property type="entry name" value="Zn2Cys6_DnaBD"/>
</dbReference>
<evidence type="ECO:0000256" key="3">
    <source>
        <dbReference type="ARBA" id="ARBA00023015"/>
    </source>
</evidence>
<dbReference type="GO" id="GO:0003677">
    <property type="term" value="F:DNA binding"/>
    <property type="evidence" value="ECO:0007669"/>
    <property type="project" value="UniProtKB-KW"/>
</dbReference>
<dbReference type="RefSeq" id="XP_024691759.1">
    <property type="nucleotide sequence ID" value="XM_024839520.1"/>
</dbReference>
<evidence type="ECO:0000256" key="1">
    <source>
        <dbReference type="ARBA" id="ARBA00004123"/>
    </source>
</evidence>
<evidence type="ECO:0000256" key="7">
    <source>
        <dbReference type="SAM" id="MobiDB-lite"/>
    </source>
</evidence>
<dbReference type="GeneID" id="36547044"/>
<dbReference type="Gene3D" id="4.10.240.10">
    <property type="entry name" value="Zn(2)-C6 fungal-type DNA-binding domain"/>
    <property type="match status" value="1"/>
</dbReference>
<dbReference type="SUPFAM" id="SSF57701">
    <property type="entry name" value="Zn2/Cys6 DNA-binding domain"/>
    <property type="match status" value="1"/>
</dbReference>
<evidence type="ECO:0000256" key="2">
    <source>
        <dbReference type="ARBA" id="ARBA00022723"/>
    </source>
</evidence>
<dbReference type="CDD" id="cd12148">
    <property type="entry name" value="fungal_TF_MHR"/>
    <property type="match status" value="1"/>
</dbReference>
<comment type="subcellular location">
    <subcellularLocation>
        <location evidence="1">Nucleus</location>
    </subcellularLocation>
</comment>
<evidence type="ECO:0000256" key="5">
    <source>
        <dbReference type="ARBA" id="ARBA00023163"/>
    </source>
</evidence>
<dbReference type="OrthoDB" id="435881at2759"/>
<dbReference type="InterPro" id="IPR050613">
    <property type="entry name" value="Sec_Metabolite_Reg"/>
</dbReference>
<dbReference type="GO" id="GO:0009893">
    <property type="term" value="P:positive regulation of metabolic process"/>
    <property type="evidence" value="ECO:0007669"/>
    <property type="project" value="UniProtKB-ARBA"/>
</dbReference>
<dbReference type="GO" id="GO:0008270">
    <property type="term" value="F:zinc ion binding"/>
    <property type="evidence" value="ECO:0007669"/>
    <property type="project" value="InterPro"/>
</dbReference>
<name>A0A2I1CZW9_ASPC2</name>
<comment type="caution">
    <text evidence="9">The sequence shown here is derived from an EMBL/GenBank/DDBJ whole genome shotgun (WGS) entry which is preliminary data.</text>
</comment>
<feature type="region of interest" description="Disordered" evidence="7">
    <location>
        <begin position="1"/>
        <end position="24"/>
    </location>
</feature>
<dbReference type="VEuPathDB" id="FungiDB:P168DRAFT_311642"/>
<dbReference type="Proteomes" id="UP000234254">
    <property type="component" value="Unassembled WGS sequence"/>
</dbReference>
<organism evidence="9 10">
    <name type="scientific">Aspergillus campestris (strain IBT 28561)</name>
    <dbReference type="NCBI Taxonomy" id="1392248"/>
    <lineage>
        <taxon>Eukaryota</taxon>
        <taxon>Fungi</taxon>
        <taxon>Dikarya</taxon>
        <taxon>Ascomycota</taxon>
        <taxon>Pezizomycotina</taxon>
        <taxon>Eurotiomycetes</taxon>
        <taxon>Eurotiomycetidae</taxon>
        <taxon>Eurotiales</taxon>
        <taxon>Aspergillaceae</taxon>
        <taxon>Aspergillus</taxon>
        <taxon>Aspergillus subgen. Circumdati</taxon>
    </lineage>
</organism>
<gene>
    <name evidence="9" type="ORF">P168DRAFT_311642</name>
</gene>
<keyword evidence="3" id="KW-0805">Transcription regulation</keyword>
<feature type="region of interest" description="Disordered" evidence="7">
    <location>
        <begin position="62"/>
        <end position="83"/>
    </location>
</feature>
<dbReference type="PROSITE" id="PS00463">
    <property type="entry name" value="ZN2_CY6_FUNGAL_1"/>
    <property type="match status" value="1"/>
</dbReference>
<dbReference type="PROSITE" id="PS50048">
    <property type="entry name" value="ZN2_CY6_FUNGAL_2"/>
    <property type="match status" value="1"/>
</dbReference>
<dbReference type="GO" id="GO:0000981">
    <property type="term" value="F:DNA-binding transcription factor activity, RNA polymerase II-specific"/>
    <property type="evidence" value="ECO:0007669"/>
    <property type="project" value="InterPro"/>
</dbReference>
<dbReference type="PANTHER" id="PTHR31001">
    <property type="entry name" value="UNCHARACTERIZED TRANSCRIPTIONAL REGULATORY PROTEIN"/>
    <property type="match status" value="1"/>
</dbReference>
<evidence type="ECO:0000259" key="8">
    <source>
        <dbReference type="PROSITE" id="PS50048"/>
    </source>
</evidence>
<dbReference type="CDD" id="cd00067">
    <property type="entry name" value="GAL4"/>
    <property type="match status" value="1"/>
</dbReference>
<keyword evidence="2" id="KW-0479">Metal-binding</keyword>
<keyword evidence="10" id="KW-1185">Reference proteome</keyword>
<feature type="compositionally biased region" description="Basic residues" evidence="7">
    <location>
        <begin position="62"/>
        <end position="71"/>
    </location>
</feature>
<keyword evidence="4" id="KW-0238">DNA-binding</keyword>
<dbReference type="InterPro" id="IPR007219">
    <property type="entry name" value="XnlR_reg_dom"/>
</dbReference>
<dbReference type="Pfam" id="PF00172">
    <property type="entry name" value="Zn_clus"/>
    <property type="match status" value="1"/>
</dbReference>
<dbReference type="PANTHER" id="PTHR31001:SF50">
    <property type="entry name" value="ZN(II)2CYS6 TRANSCRIPTION FACTOR (EUROFUNG)"/>
    <property type="match status" value="1"/>
</dbReference>
<dbReference type="GO" id="GO:0006351">
    <property type="term" value="P:DNA-templated transcription"/>
    <property type="evidence" value="ECO:0007669"/>
    <property type="project" value="InterPro"/>
</dbReference>
<evidence type="ECO:0000256" key="4">
    <source>
        <dbReference type="ARBA" id="ARBA00023125"/>
    </source>
</evidence>
<dbReference type="EMBL" id="MSFM01000008">
    <property type="protein sequence ID" value="PKY03165.1"/>
    <property type="molecule type" value="Genomic_DNA"/>
</dbReference>
<keyword evidence="6" id="KW-0539">Nucleus</keyword>
<proteinExistence type="predicted"/>
<keyword evidence="5" id="KW-0804">Transcription</keyword>
<dbReference type="SMART" id="SM00066">
    <property type="entry name" value="GAL4"/>
    <property type="match status" value="1"/>
</dbReference>
<dbReference type="Pfam" id="PF04082">
    <property type="entry name" value="Fungal_trans"/>
    <property type="match status" value="1"/>
</dbReference>
<dbReference type="AlphaFoldDB" id="A0A2I1CZW9"/>
<protein>
    <recommendedName>
        <fullName evidence="8">Zn(2)-C6 fungal-type domain-containing protein</fullName>
    </recommendedName>
</protein>
<dbReference type="GO" id="GO:0005634">
    <property type="term" value="C:nucleus"/>
    <property type="evidence" value="ECO:0007669"/>
    <property type="project" value="UniProtKB-SubCell"/>
</dbReference>
<reference evidence="9" key="1">
    <citation type="submission" date="2016-12" db="EMBL/GenBank/DDBJ databases">
        <title>The genomes of Aspergillus section Nigri reveals drivers in fungal speciation.</title>
        <authorList>
            <consortium name="DOE Joint Genome Institute"/>
            <person name="Vesth T.C."/>
            <person name="Nybo J."/>
            <person name="Theobald S."/>
            <person name="Brandl J."/>
            <person name="Frisvad J.C."/>
            <person name="Nielsen K.F."/>
            <person name="Lyhne E.K."/>
            <person name="Kogle M.E."/>
            <person name="Kuo A."/>
            <person name="Riley R."/>
            <person name="Clum A."/>
            <person name="Nolan M."/>
            <person name="Lipzen A."/>
            <person name="Salamov A."/>
            <person name="Henrissat B."/>
            <person name="Wiebenga A."/>
            <person name="De vries R.P."/>
            <person name="Grigoriev I.V."/>
            <person name="Mortensen U.H."/>
            <person name="Andersen M.R."/>
            <person name="Baker S.E."/>
        </authorList>
    </citation>
    <scope>NUCLEOTIDE SEQUENCE</scope>
    <source>
        <strain evidence="9">IBT 28561</strain>
    </source>
</reference>
<accession>A0A2I1CZW9</accession>
<feature type="domain" description="Zn(2)-C6 fungal-type" evidence="8">
    <location>
        <begin position="28"/>
        <end position="56"/>
    </location>
</feature>
<feature type="region of interest" description="Disordered" evidence="7">
    <location>
        <begin position="96"/>
        <end position="144"/>
    </location>
</feature>